<evidence type="ECO:0000259" key="1">
    <source>
        <dbReference type="Pfam" id="PF00149"/>
    </source>
</evidence>
<dbReference type="Pfam" id="PF00149">
    <property type="entry name" value="Metallophos"/>
    <property type="match status" value="1"/>
</dbReference>
<dbReference type="OrthoDB" id="5976022at2759"/>
<evidence type="ECO:0000313" key="3">
    <source>
        <dbReference type="Proteomes" id="UP000030680"/>
    </source>
</evidence>
<feature type="domain" description="Calcineurin-like phosphoesterase" evidence="1">
    <location>
        <begin position="1562"/>
        <end position="1803"/>
    </location>
</feature>
<dbReference type="InterPro" id="IPR029052">
    <property type="entry name" value="Metallo-depent_PP-like"/>
</dbReference>
<dbReference type="eggNOG" id="KOG0374">
    <property type="taxonomic scope" value="Eukaryota"/>
</dbReference>
<sequence>MYGSLVEELKRLADDVKNTREIDDKIRSLSFQQLPFEFRLHFLCLKNSAYICEEKGRWEEMKSLYSILMESFADWVVLDTGLVVRMLRALKKVGSFSFARKICEYYLRQKNDKFIYTEWCSLIRIIGDSLIYESQDNADDMSWSNLASSSSFIQSTISFEATIPCKSMKPAYFITDARNLLLWILLGAFYDSESVSFDFQSHVQLVHSYESPGILDSSGSVIFSEKDLMEKMEYIYQIWKDASSILKPKNFGENTETYGLEAVWNELKISSQRAGLDTMIVDCFALEEHSLNNQTNEMPSNIFHQERFSQVLLSFPDWDKLELPSYSCSLFDLFCLLLTNFANCSSLPIELGPLLCFAWLQFRSIFPTISTEENILFLNVAELIFKWFPFICRILNLSSSTLSPMSDSYEDCKFIPCSFCNLALMECEYLLTRFLDGVSEQEETFEEDLYTKCRVFILKAKINSYLCRQDSNVLLHMNLDNLLNSVSDIERVAVSFNQFSMKLLDTLNLLMEQRRLIDHLMEFYSILWQVNTVNEWEIQLVRFCHKLRPQLFTNLTEERLHEHLLLCDFLDIGIHAPLPYQTDYSLLTCITFKLQIVSSFLTVVSSSFKYAGCTMIMIQQQISKSFLILKKLSSFLKDLEAKQNDYSTCNNFLPEMIDNLLLLFESLCLLAMSLVEMRHRDESLEWLVKSTSKYQKRFMFLLLCISKTCEWLLSTWESLIIQSWDDSIADLMEHSLALFYIVLRQISLRENLQRMKSFRSIIQVYCTCLRRWMNVCNAGDKEPFLILKEWNQDSNSFIERRQHISSELAAGYYYRYGLRAPFISDDDLNGHWLTRELSLQSFIKSLDPTHVVEFYYAFQKELREATISNRKGSIGEMKRTLKALLKVFFSVEQPAFEPNQLIEPFKSSLENVTEEQLEDESTDWEFIFASSLNCWISRGQRLLEHLHFTKRRSSVDLHEYHEVLLDICDLLSRCLSLELEMTRKKVKSMSLTSYFVSRHKLLEELLGLQLFILSLEPKRAQCWLWLGEMSLELSHVDNEMKHLEIDENRDSNCIYLRFEECAKVFSFSRRLASYQDHLNGRKVLMQLASQGEGICYFLAARLAKSSKFRFWHLAIRALDRLIQMKDTEPDNDTESVSLIHHNSLSWWYFFLLRGKLGFKLRESVERICWFLTRAIVLHREEATRLRQELETEPIYQFDMIRLKILLHEGEFSLCDDSLKILLDDSDIYFPISDDRKKTDSSSGACINFDISSMLRIVSNQIVEHVNYIWDSHQFRNGSRSSGYLYKPFYAQAVAYKVGLQMNQKALDSISNLFQPSVANSSIGNFWYMFTALPVSLLSEMIFESKAQYQKWKFKCLSFYIQQSALLKQKENLWAAFSRLKRRKPEETDDELLKQVMQLYFDCILSTSSEWKYWDNSRLSEELQHLWKMYLFLTSFYKESSLINAIQRKMESLLCLVCPEDENSGKKQMEVYIGKPFMTSKKSTTLPFLLEKKQSGSVVEDKKSKLSNFVSWICGTLENTRKTFDSIRHTTKLAIIRSVLATVEEKSQRRDVNVVTYFPPAERIIAIGDVHGDLQSLQSALRLSKVVGVGGEWTGGRTLVVQLGDVLDRGDQEREVLQYLEKLNIQASRQGGKVVTLLGNHEIMNVELDFRYVTPGGFSAFTSKTNELEQGYYEKNVPRAYQEVIKQLPDFMKARALALRPGGPTTVRYFSKSPIVLVVGDNVFVHAGLNNEHVAFGLDEINQSTMNWLLGKGEKPEILRGRFSPVWTRIYSYPNLAVDSEECHELCSTLDKIPAKRMIVGHTPQSHINAACKARVWRVDTGLSNAYGGNVETLEITKKGVKVLKWKTKRANLLRQ</sequence>
<dbReference type="SUPFAM" id="SSF56300">
    <property type="entry name" value="Metallo-dependent phosphatases"/>
    <property type="match status" value="1"/>
</dbReference>
<dbReference type="Gene3D" id="3.60.21.10">
    <property type="match status" value="1"/>
</dbReference>
<dbReference type="GeneID" id="17091042"/>
<gene>
    <name evidence="2" type="ORF">Gasu_02510</name>
</gene>
<dbReference type="Gramene" id="EME32474">
    <property type="protein sequence ID" value="EME32474"/>
    <property type="gene ID" value="Gasu_02510"/>
</dbReference>
<proteinExistence type="predicted"/>
<dbReference type="RefSeq" id="XP_005708994.1">
    <property type="nucleotide sequence ID" value="XM_005708937.1"/>
</dbReference>
<dbReference type="InterPro" id="IPR004843">
    <property type="entry name" value="Calcineurin-like_PHP"/>
</dbReference>
<dbReference type="PANTHER" id="PTHR47680:SF2">
    <property type="entry name" value="SHEWANELLA-LIKE PROTEIN PHOSPHATASE 2"/>
    <property type="match status" value="1"/>
</dbReference>
<reference evidence="3" key="1">
    <citation type="journal article" date="2013" name="Science">
        <title>Gene transfer from bacteria and archaea facilitated evolution of an extremophilic eukaryote.</title>
        <authorList>
            <person name="Schonknecht G."/>
            <person name="Chen W.H."/>
            <person name="Ternes C.M."/>
            <person name="Barbier G.G."/>
            <person name="Shrestha R.P."/>
            <person name="Stanke M."/>
            <person name="Brautigam A."/>
            <person name="Baker B.J."/>
            <person name="Banfield J.F."/>
            <person name="Garavito R.M."/>
            <person name="Carr K."/>
            <person name="Wilkerson C."/>
            <person name="Rensing S.A."/>
            <person name="Gagneul D."/>
            <person name="Dickenson N.E."/>
            <person name="Oesterhelt C."/>
            <person name="Lercher M.J."/>
            <person name="Weber A.P."/>
        </authorList>
    </citation>
    <scope>NUCLEOTIDE SEQUENCE [LARGE SCALE GENOMIC DNA]</scope>
    <source>
        <strain evidence="3">074W</strain>
    </source>
</reference>
<keyword evidence="2" id="KW-0378">Hydrolase</keyword>
<dbReference type="GO" id="GO:0016787">
    <property type="term" value="F:hydrolase activity"/>
    <property type="evidence" value="ECO:0007669"/>
    <property type="project" value="UniProtKB-KW"/>
</dbReference>
<dbReference type="EMBL" id="KB454485">
    <property type="protein sequence ID" value="EME32474.1"/>
    <property type="molecule type" value="Genomic_DNA"/>
</dbReference>
<name>M2Y9D4_GALSU</name>
<organism evidence="2 3">
    <name type="scientific">Galdieria sulphuraria</name>
    <name type="common">Red alga</name>
    <dbReference type="NCBI Taxonomy" id="130081"/>
    <lineage>
        <taxon>Eukaryota</taxon>
        <taxon>Rhodophyta</taxon>
        <taxon>Bangiophyceae</taxon>
        <taxon>Galdieriales</taxon>
        <taxon>Galdieriaceae</taxon>
        <taxon>Galdieria</taxon>
    </lineage>
</organism>
<dbReference type="KEGG" id="gsl:Gasu_02510"/>
<dbReference type="PANTHER" id="PTHR47680">
    <property type="entry name" value="SHEWANELLA-LIKE PROTEIN PHOSPHATASE 2"/>
    <property type="match status" value="1"/>
</dbReference>
<protein>
    <submittedName>
        <fullName evidence="2">Hydrolase, putative</fullName>
    </submittedName>
</protein>
<accession>M2Y9D4</accession>
<keyword evidence="3" id="KW-1185">Reference proteome</keyword>
<dbReference type="Proteomes" id="UP000030680">
    <property type="component" value="Unassembled WGS sequence"/>
</dbReference>
<dbReference type="STRING" id="130081.M2Y9D4"/>
<evidence type="ECO:0000313" key="2">
    <source>
        <dbReference type="EMBL" id="EME32474.1"/>
    </source>
</evidence>